<comment type="caution">
    <text evidence="2">The sequence shown here is derived from an EMBL/GenBank/DDBJ whole genome shotgun (WGS) entry which is preliminary data.</text>
</comment>
<dbReference type="Proteomes" id="UP000664209">
    <property type="component" value="Unassembled WGS sequence"/>
</dbReference>
<proteinExistence type="predicted"/>
<evidence type="ECO:0000313" key="2">
    <source>
        <dbReference type="EMBL" id="MBO1751719.1"/>
    </source>
</evidence>
<dbReference type="EMBL" id="JAGEMK010000003">
    <property type="protein sequence ID" value="MBO1751719.1"/>
    <property type="molecule type" value="Genomic_DNA"/>
</dbReference>
<evidence type="ECO:0000256" key="1">
    <source>
        <dbReference type="SAM" id="MobiDB-lite"/>
    </source>
</evidence>
<keyword evidence="3" id="KW-1185">Reference proteome</keyword>
<dbReference type="AlphaFoldDB" id="A0A939RTT5"/>
<protein>
    <submittedName>
        <fullName evidence="2">Uncharacterized protein</fullName>
    </submittedName>
</protein>
<reference evidence="2" key="1">
    <citation type="submission" date="2021-03" db="EMBL/GenBank/DDBJ databases">
        <title>Actinotalea soli sp. nov., isolated from soil.</title>
        <authorList>
            <person name="Ping W."/>
            <person name="Zhang J."/>
        </authorList>
    </citation>
    <scope>NUCLEOTIDE SEQUENCE</scope>
    <source>
        <strain evidence="2">BY-33</strain>
    </source>
</reference>
<dbReference type="RefSeq" id="WP_208055391.1">
    <property type="nucleotide sequence ID" value="NZ_JAGEMK010000003.1"/>
</dbReference>
<feature type="region of interest" description="Disordered" evidence="1">
    <location>
        <begin position="1"/>
        <end position="28"/>
    </location>
</feature>
<accession>A0A939RTT5</accession>
<evidence type="ECO:0000313" key="3">
    <source>
        <dbReference type="Proteomes" id="UP000664209"/>
    </source>
</evidence>
<sequence>MSEDTTPYWDEWTQPESADTPKHAAPGDGISQMLGVIEKQRRELSDMRNNLLRSAGISTYEDGVKFDGNLDVNGSAVVAGAVSSADYSPTTGWQLDGNNATFNTITLRGGIIGNDALTNPVAASTNQQWSPTYAINTTGTIRAQVTFPVPAGFTEALISCVATAMGFNGTAAMDYLYVAAAINGVHGGELYASAEPSRAVTAAVPEFRRLTGLIAGQTITVGVRTRTQVATWPVSTGNRAAIDAQVLWLR</sequence>
<gene>
    <name evidence="2" type="ORF">J4G33_07885</name>
</gene>
<organism evidence="2 3">
    <name type="scientific">Actinotalea soli</name>
    <dbReference type="NCBI Taxonomy" id="2819234"/>
    <lineage>
        <taxon>Bacteria</taxon>
        <taxon>Bacillati</taxon>
        <taxon>Actinomycetota</taxon>
        <taxon>Actinomycetes</taxon>
        <taxon>Micrococcales</taxon>
        <taxon>Cellulomonadaceae</taxon>
        <taxon>Actinotalea</taxon>
    </lineage>
</organism>
<name>A0A939RTT5_9CELL</name>